<organism evidence="8 9">
    <name type="scientific">Daphnia pulex</name>
    <name type="common">Water flea</name>
    <dbReference type="NCBI Taxonomy" id="6669"/>
    <lineage>
        <taxon>Eukaryota</taxon>
        <taxon>Metazoa</taxon>
        <taxon>Ecdysozoa</taxon>
        <taxon>Arthropoda</taxon>
        <taxon>Crustacea</taxon>
        <taxon>Branchiopoda</taxon>
        <taxon>Diplostraca</taxon>
        <taxon>Cladocera</taxon>
        <taxon>Anomopoda</taxon>
        <taxon>Daphniidae</taxon>
        <taxon>Daphnia</taxon>
    </lineage>
</organism>
<feature type="compositionally biased region" description="Low complexity" evidence="6">
    <location>
        <begin position="138"/>
        <end position="150"/>
    </location>
</feature>
<dbReference type="KEGG" id="dpx:DAPPUDRAFT_110320"/>
<dbReference type="AlphaFoldDB" id="E9H5Y4"/>
<protein>
    <recommendedName>
        <fullName evidence="3">ubiquitinyl hydrolase 1</fullName>
        <ecNumber evidence="3">3.4.19.12</ecNumber>
    </recommendedName>
</protein>
<dbReference type="GO" id="GO:0005829">
    <property type="term" value="C:cytosol"/>
    <property type="evidence" value="ECO:0000318"/>
    <property type="project" value="GO_Central"/>
</dbReference>
<evidence type="ECO:0000256" key="3">
    <source>
        <dbReference type="ARBA" id="ARBA00012759"/>
    </source>
</evidence>
<evidence type="ECO:0000256" key="6">
    <source>
        <dbReference type="SAM" id="MobiDB-lite"/>
    </source>
</evidence>
<dbReference type="InterPro" id="IPR050164">
    <property type="entry name" value="Peptidase_C19"/>
</dbReference>
<evidence type="ECO:0000313" key="8">
    <source>
        <dbReference type="EMBL" id="EFX72803.1"/>
    </source>
</evidence>
<dbReference type="HOGENOM" id="CLU_654288_0_0_1"/>
<dbReference type="InterPro" id="IPR001394">
    <property type="entry name" value="Peptidase_C19_UCH"/>
</dbReference>
<dbReference type="GO" id="GO:0006508">
    <property type="term" value="P:proteolysis"/>
    <property type="evidence" value="ECO:0007669"/>
    <property type="project" value="UniProtKB-KW"/>
</dbReference>
<dbReference type="InterPro" id="IPR028889">
    <property type="entry name" value="USP"/>
</dbReference>
<dbReference type="PROSITE" id="PS50235">
    <property type="entry name" value="USP_3"/>
    <property type="match status" value="1"/>
</dbReference>
<accession>E9H5Y4</accession>
<keyword evidence="4" id="KW-0645">Protease</keyword>
<evidence type="ECO:0000256" key="2">
    <source>
        <dbReference type="ARBA" id="ARBA00009085"/>
    </source>
</evidence>
<sequence>MSNCVLIHYTDTQETTDYDSMHEKSSLTSIFDADTVKKSSVKSRILTHSSPELSKSRKYQPGKSTPNKKINRILPSVSRGSNKTTMATKSNDKSCSSRASKSLPGNNKVVLKKANNSSRSTISRKTTLPSAEETRNISRSSSRAQSSSSSNEVEETPPSDIDSMHEKSSLTSIFDADTVKKSSVKSRILTHSSPELSKSRKYQPGKSTPNKFSIAKKTKHPDIVRLAIEIKENELKEILSPYIPLNNRSPRKQWTRSRPYIFSDPTVTYPPYDIGLRNIGNTCYVNATLQDLFALPGFTDDLVTAFEGTGNLPHFASLLANMITARKKGLPIEVDKINEQLVLRGVHYQCVFISLSIFNRDLVNNLWMLHLSYSVREQQDASEFLIRLIKQLKLALPAWPINPVESHFECEMIEVVHCTA</sequence>
<dbReference type="OrthoDB" id="289038at2759"/>
<evidence type="ECO:0000259" key="7">
    <source>
        <dbReference type="PROSITE" id="PS50235"/>
    </source>
</evidence>
<dbReference type="Pfam" id="PF00443">
    <property type="entry name" value="UCH"/>
    <property type="match status" value="1"/>
</dbReference>
<dbReference type="SUPFAM" id="SSF54001">
    <property type="entry name" value="Cysteine proteinases"/>
    <property type="match status" value="1"/>
</dbReference>
<dbReference type="Proteomes" id="UP000000305">
    <property type="component" value="Unassembled WGS sequence"/>
</dbReference>
<keyword evidence="9" id="KW-1185">Reference proteome</keyword>
<evidence type="ECO:0000256" key="4">
    <source>
        <dbReference type="ARBA" id="ARBA00022670"/>
    </source>
</evidence>
<dbReference type="GO" id="GO:0016579">
    <property type="term" value="P:protein deubiquitination"/>
    <property type="evidence" value="ECO:0007669"/>
    <property type="project" value="InterPro"/>
</dbReference>
<dbReference type="InterPro" id="IPR018200">
    <property type="entry name" value="USP_CS"/>
</dbReference>
<evidence type="ECO:0000256" key="5">
    <source>
        <dbReference type="ARBA" id="ARBA00022801"/>
    </source>
</evidence>
<dbReference type="InterPro" id="IPR038765">
    <property type="entry name" value="Papain-like_cys_pep_sf"/>
</dbReference>
<dbReference type="EMBL" id="GL732595">
    <property type="protein sequence ID" value="EFX72803.1"/>
    <property type="molecule type" value="Genomic_DNA"/>
</dbReference>
<dbReference type="GO" id="GO:0004843">
    <property type="term" value="F:cysteine-type deubiquitinase activity"/>
    <property type="evidence" value="ECO:0000318"/>
    <property type="project" value="GO_Central"/>
</dbReference>
<feature type="compositionally biased region" description="Polar residues" evidence="6">
    <location>
        <begin position="114"/>
        <end position="129"/>
    </location>
</feature>
<keyword evidence="5" id="KW-0378">Hydrolase</keyword>
<evidence type="ECO:0000256" key="1">
    <source>
        <dbReference type="ARBA" id="ARBA00000707"/>
    </source>
</evidence>
<dbReference type="STRING" id="6669.E9H5Y4"/>
<dbReference type="PANTHER" id="PTHR24006:SF733">
    <property type="entry name" value="RE52890P"/>
    <property type="match status" value="1"/>
</dbReference>
<dbReference type="EC" id="3.4.19.12" evidence="3"/>
<feature type="compositionally biased region" description="Polar residues" evidence="6">
    <location>
        <begin position="78"/>
        <end position="105"/>
    </location>
</feature>
<name>E9H5Y4_DAPPU</name>
<evidence type="ECO:0000313" key="9">
    <source>
        <dbReference type="Proteomes" id="UP000000305"/>
    </source>
</evidence>
<comment type="similarity">
    <text evidence="2">Belongs to the peptidase C19 family.</text>
</comment>
<feature type="region of interest" description="Disordered" evidence="6">
    <location>
        <begin position="50"/>
        <end position="166"/>
    </location>
</feature>
<reference evidence="8 9" key="1">
    <citation type="journal article" date="2011" name="Science">
        <title>The ecoresponsive genome of Daphnia pulex.</title>
        <authorList>
            <person name="Colbourne J.K."/>
            <person name="Pfrender M.E."/>
            <person name="Gilbert D."/>
            <person name="Thomas W.K."/>
            <person name="Tucker A."/>
            <person name="Oakley T.H."/>
            <person name="Tokishita S."/>
            <person name="Aerts A."/>
            <person name="Arnold G.J."/>
            <person name="Basu M.K."/>
            <person name="Bauer D.J."/>
            <person name="Caceres C.E."/>
            <person name="Carmel L."/>
            <person name="Casola C."/>
            <person name="Choi J.H."/>
            <person name="Detter J.C."/>
            <person name="Dong Q."/>
            <person name="Dusheyko S."/>
            <person name="Eads B.D."/>
            <person name="Frohlich T."/>
            <person name="Geiler-Samerotte K.A."/>
            <person name="Gerlach D."/>
            <person name="Hatcher P."/>
            <person name="Jogdeo S."/>
            <person name="Krijgsveld J."/>
            <person name="Kriventseva E.V."/>
            <person name="Kultz D."/>
            <person name="Laforsch C."/>
            <person name="Lindquist E."/>
            <person name="Lopez J."/>
            <person name="Manak J.R."/>
            <person name="Muller J."/>
            <person name="Pangilinan J."/>
            <person name="Patwardhan R.P."/>
            <person name="Pitluck S."/>
            <person name="Pritham E.J."/>
            <person name="Rechtsteiner A."/>
            <person name="Rho M."/>
            <person name="Rogozin I.B."/>
            <person name="Sakarya O."/>
            <person name="Salamov A."/>
            <person name="Schaack S."/>
            <person name="Shapiro H."/>
            <person name="Shiga Y."/>
            <person name="Skalitzky C."/>
            <person name="Smith Z."/>
            <person name="Souvorov A."/>
            <person name="Sung W."/>
            <person name="Tang Z."/>
            <person name="Tsuchiya D."/>
            <person name="Tu H."/>
            <person name="Vos H."/>
            <person name="Wang M."/>
            <person name="Wolf Y.I."/>
            <person name="Yamagata H."/>
            <person name="Yamada T."/>
            <person name="Ye Y."/>
            <person name="Shaw J.R."/>
            <person name="Andrews J."/>
            <person name="Crease T.J."/>
            <person name="Tang H."/>
            <person name="Lucas S.M."/>
            <person name="Robertson H.M."/>
            <person name="Bork P."/>
            <person name="Koonin E.V."/>
            <person name="Zdobnov E.M."/>
            <person name="Grigoriev I.V."/>
            <person name="Lynch M."/>
            <person name="Boore J.L."/>
        </authorList>
    </citation>
    <scope>NUCLEOTIDE SEQUENCE [LARGE SCALE GENOMIC DNA]</scope>
</reference>
<proteinExistence type="inferred from homology"/>
<feature type="domain" description="USP" evidence="7">
    <location>
        <begin position="274"/>
        <end position="420"/>
    </location>
</feature>
<dbReference type="Gene3D" id="3.90.70.10">
    <property type="entry name" value="Cysteine proteinases"/>
    <property type="match status" value="1"/>
</dbReference>
<dbReference type="PANTHER" id="PTHR24006">
    <property type="entry name" value="UBIQUITIN CARBOXYL-TERMINAL HYDROLASE"/>
    <property type="match status" value="1"/>
</dbReference>
<gene>
    <name evidence="8" type="ORF">DAPPUDRAFT_110320</name>
</gene>
<dbReference type="InParanoid" id="E9H5Y4"/>
<comment type="catalytic activity">
    <reaction evidence="1">
        <text>Thiol-dependent hydrolysis of ester, thioester, amide, peptide and isopeptide bonds formed by the C-terminal Gly of ubiquitin (a 76-residue protein attached to proteins as an intracellular targeting signal).</text>
        <dbReference type="EC" id="3.4.19.12"/>
    </reaction>
</comment>
<feature type="region of interest" description="Disordered" evidence="6">
    <location>
        <begin position="183"/>
        <end position="215"/>
    </location>
</feature>
<dbReference type="GO" id="GO:0005634">
    <property type="term" value="C:nucleus"/>
    <property type="evidence" value="ECO:0000318"/>
    <property type="project" value="GO_Central"/>
</dbReference>
<dbReference type="PROSITE" id="PS00972">
    <property type="entry name" value="USP_1"/>
    <property type="match status" value="1"/>
</dbReference>
<dbReference type="GO" id="GO:0031647">
    <property type="term" value="P:regulation of protein stability"/>
    <property type="evidence" value="ECO:0000318"/>
    <property type="project" value="GO_Central"/>
</dbReference>